<proteinExistence type="predicted"/>
<organism evidence="1 2">
    <name type="scientific">Theobroma cacao</name>
    <name type="common">Cacao</name>
    <name type="synonym">Cocoa</name>
    <dbReference type="NCBI Taxonomy" id="3641"/>
    <lineage>
        <taxon>Eukaryota</taxon>
        <taxon>Viridiplantae</taxon>
        <taxon>Streptophyta</taxon>
        <taxon>Embryophyta</taxon>
        <taxon>Tracheophyta</taxon>
        <taxon>Spermatophyta</taxon>
        <taxon>Magnoliopsida</taxon>
        <taxon>eudicotyledons</taxon>
        <taxon>Gunneridae</taxon>
        <taxon>Pentapetalae</taxon>
        <taxon>rosids</taxon>
        <taxon>malvids</taxon>
        <taxon>Malvales</taxon>
        <taxon>Malvaceae</taxon>
        <taxon>Byttnerioideae</taxon>
        <taxon>Theobroma</taxon>
    </lineage>
</organism>
<dbReference type="Proteomes" id="UP000026915">
    <property type="component" value="Chromosome 2"/>
</dbReference>
<name>A0A061DXN1_THECC</name>
<evidence type="ECO:0000313" key="1">
    <source>
        <dbReference type="EMBL" id="EOX96836.1"/>
    </source>
</evidence>
<dbReference type="AlphaFoldDB" id="A0A061DXN1"/>
<dbReference type="Gramene" id="EOX96836">
    <property type="protein sequence ID" value="EOX96836"/>
    <property type="gene ID" value="TCM_005992"/>
</dbReference>
<sequence>MQMCERQRKRLQASAATHPAIWLHESPILILLLPPATGRSTVALPWQYDCLNFLFPLHFTSFHNTTLVQRISHSLHNLT</sequence>
<dbReference type="InParanoid" id="A0A061DXN1"/>
<dbReference type="EMBL" id="CM001880">
    <property type="protein sequence ID" value="EOX96836.1"/>
    <property type="molecule type" value="Genomic_DNA"/>
</dbReference>
<gene>
    <name evidence="1" type="ORF">TCM_005992</name>
</gene>
<keyword evidence="2" id="KW-1185">Reference proteome</keyword>
<dbReference type="HOGENOM" id="CLU_2610828_0_0_1"/>
<protein>
    <submittedName>
        <fullName evidence="1">Uncharacterized protein</fullName>
    </submittedName>
</protein>
<reference evidence="1 2" key="1">
    <citation type="journal article" date="2013" name="Genome Biol.">
        <title>The genome sequence of the most widely cultivated cacao type and its use to identify candidate genes regulating pod color.</title>
        <authorList>
            <person name="Motamayor J.C."/>
            <person name="Mockaitis K."/>
            <person name="Schmutz J."/>
            <person name="Haiminen N."/>
            <person name="Iii D.L."/>
            <person name="Cornejo O."/>
            <person name="Findley S.D."/>
            <person name="Zheng P."/>
            <person name="Utro F."/>
            <person name="Royaert S."/>
            <person name="Saski C."/>
            <person name="Jenkins J."/>
            <person name="Podicheti R."/>
            <person name="Zhao M."/>
            <person name="Scheffler B.E."/>
            <person name="Stack J.C."/>
            <person name="Feltus F.A."/>
            <person name="Mustiga G.M."/>
            <person name="Amores F."/>
            <person name="Phillips W."/>
            <person name="Marelli J.P."/>
            <person name="May G.D."/>
            <person name="Shapiro H."/>
            <person name="Ma J."/>
            <person name="Bustamante C.D."/>
            <person name="Schnell R.J."/>
            <person name="Main D."/>
            <person name="Gilbert D."/>
            <person name="Parida L."/>
            <person name="Kuhn D.N."/>
        </authorList>
    </citation>
    <scope>NUCLEOTIDE SEQUENCE [LARGE SCALE GENOMIC DNA]</scope>
    <source>
        <strain evidence="2">cv. Matina 1-6</strain>
    </source>
</reference>
<evidence type="ECO:0000313" key="2">
    <source>
        <dbReference type="Proteomes" id="UP000026915"/>
    </source>
</evidence>
<accession>A0A061DXN1</accession>